<accession>A0A9X1SE01</accession>
<dbReference type="PIRSF" id="PIRSF009320">
    <property type="entry name" value="Nuc_binding_HP_1000"/>
    <property type="match status" value="1"/>
</dbReference>
<dbReference type="Pfam" id="PF01656">
    <property type="entry name" value="CbiA"/>
    <property type="match status" value="1"/>
</dbReference>
<keyword evidence="3" id="KW-1185">Reference proteome</keyword>
<dbReference type="EMBL" id="JAJFZV010000018">
    <property type="protein sequence ID" value="MCC3299322.1"/>
    <property type="molecule type" value="Genomic_DNA"/>
</dbReference>
<dbReference type="InterPro" id="IPR002586">
    <property type="entry name" value="CobQ/CobB/MinD/ParA_Nub-bd_dom"/>
</dbReference>
<dbReference type="Proteomes" id="UP001139158">
    <property type="component" value="Unassembled WGS sequence"/>
</dbReference>
<dbReference type="PANTHER" id="PTHR13696:SF96">
    <property type="entry name" value="COBQ_COBB_MIND_PARA NUCLEOTIDE BINDING DOMAIN-CONTAINING PROTEIN"/>
    <property type="match status" value="1"/>
</dbReference>
<dbReference type="SUPFAM" id="SSF52540">
    <property type="entry name" value="P-loop containing nucleoside triphosphate hydrolases"/>
    <property type="match status" value="1"/>
</dbReference>
<feature type="domain" description="CobQ/CobB/MinD/ParA nucleotide binding" evidence="1">
    <location>
        <begin position="4"/>
        <end position="174"/>
    </location>
</feature>
<dbReference type="InterPro" id="IPR027417">
    <property type="entry name" value="P-loop_NTPase"/>
</dbReference>
<organism evidence="2 3">
    <name type="scientific">Arthrobacter caoxuetaonis</name>
    <dbReference type="NCBI Taxonomy" id="2886935"/>
    <lineage>
        <taxon>Bacteria</taxon>
        <taxon>Bacillati</taxon>
        <taxon>Actinomycetota</taxon>
        <taxon>Actinomycetes</taxon>
        <taxon>Micrococcales</taxon>
        <taxon>Micrococcaceae</taxon>
        <taxon>Arthrobacter</taxon>
    </lineage>
</organism>
<name>A0A9X1SE01_9MICC</name>
<gene>
    <name evidence="2" type="ORF">LJ757_16140</name>
</gene>
<sequence length="219" mass="23952">MRVVAVANQKGGAGKSTTVMNLAAVTAEHSKVLVVDVDPQKSVTTWAETADALPEGKQLPFDVVSETDPTMLKQMRDLDYDTIFVDTPGNLDNSEVLKAVVDNSDFVLLPSEPAALAMLPLINTYNTIVQPSGLNYRVLVTQVDSRSISDATEAQETLREYGLEVLKSYVRSYKIHERAPMTGNVATTYEASRNAEKAAGDYKDVARELLSIWVKENKG</sequence>
<dbReference type="RefSeq" id="WP_227897309.1">
    <property type="nucleotide sequence ID" value="NZ_CP099467.1"/>
</dbReference>
<dbReference type="CDD" id="cd02042">
    <property type="entry name" value="ParAB_family"/>
    <property type="match status" value="1"/>
</dbReference>
<dbReference type="InterPro" id="IPR050678">
    <property type="entry name" value="DNA_Partitioning_ATPase"/>
</dbReference>
<dbReference type="AlphaFoldDB" id="A0A9X1SE01"/>
<evidence type="ECO:0000313" key="2">
    <source>
        <dbReference type="EMBL" id="MCC3299322.1"/>
    </source>
</evidence>
<reference evidence="2" key="1">
    <citation type="submission" date="2021-10" db="EMBL/GenBank/DDBJ databases">
        <title>Novel species in genus Arthrobacter.</title>
        <authorList>
            <person name="Liu Y."/>
        </authorList>
    </citation>
    <scope>NUCLEOTIDE SEQUENCE</scope>
    <source>
        <strain evidence="2">Zg-Y453</strain>
    </source>
</reference>
<evidence type="ECO:0000259" key="1">
    <source>
        <dbReference type="Pfam" id="PF01656"/>
    </source>
</evidence>
<proteinExistence type="predicted"/>
<protein>
    <submittedName>
        <fullName evidence="2">ParA family protein</fullName>
    </submittedName>
</protein>
<dbReference type="Gene3D" id="3.40.50.300">
    <property type="entry name" value="P-loop containing nucleotide triphosphate hydrolases"/>
    <property type="match status" value="1"/>
</dbReference>
<evidence type="ECO:0000313" key="3">
    <source>
        <dbReference type="Proteomes" id="UP001139158"/>
    </source>
</evidence>
<dbReference type="PANTHER" id="PTHR13696">
    <property type="entry name" value="P-LOOP CONTAINING NUCLEOSIDE TRIPHOSPHATE HYDROLASE"/>
    <property type="match status" value="1"/>
</dbReference>
<comment type="caution">
    <text evidence="2">The sequence shown here is derived from an EMBL/GenBank/DDBJ whole genome shotgun (WGS) entry which is preliminary data.</text>
</comment>